<proteinExistence type="predicted"/>
<organism evidence="3 4">
    <name type="scientific">Microbulbifer aestuariivivens</name>
    <dbReference type="NCBI Taxonomy" id="1908308"/>
    <lineage>
        <taxon>Bacteria</taxon>
        <taxon>Pseudomonadati</taxon>
        <taxon>Pseudomonadota</taxon>
        <taxon>Gammaproteobacteria</taxon>
        <taxon>Cellvibrionales</taxon>
        <taxon>Microbulbiferaceae</taxon>
        <taxon>Microbulbifer</taxon>
    </lineage>
</organism>
<name>A0ABP9WQL7_9GAMM</name>
<sequence length="170" mass="18478">MQLDEWLCIGIPEDVMEQASAWLARLDADHVSLDEQQLLAAWLDEDPLHRWAFEELSQLYARVASLSHMRGQIHAPRVMIFPQVSPPPQPPVTQYAQIHAPHWQSVLALVLIAAGLILALTLQGPAAATGNPGNTCTADSPCVTSDAAGSHPAHHNPPTPATEQFQIHGE</sequence>
<dbReference type="EMBL" id="BAABRT010000016">
    <property type="protein sequence ID" value="GAA5525497.1"/>
    <property type="molecule type" value="Genomic_DNA"/>
</dbReference>
<evidence type="ECO:0000313" key="4">
    <source>
        <dbReference type="Proteomes" id="UP001408594"/>
    </source>
</evidence>
<evidence type="ECO:0000313" key="3">
    <source>
        <dbReference type="EMBL" id="GAA5525497.1"/>
    </source>
</evidence>
<feature type="domain" description="FecR N-terminal" evidence="2">
    <location>
        <begin position="17"/>
        <end position="59"/>
    </location>
</feature>
<protein>
    <recommendedName>
        <fullName evidence="2">FecR N-terminal domain-containing protein</fullName>
    </recommendedName>
</protein>
<keyword evidence="4" id="KW-1185">Reference proteome</keyword>
<evidence type="ECO:0000256" key="1">
    <source>
        <dbReference type="SAM" id="MobiDB-lite"/>
    </source>
</evidence>
<reference evidence="3 4" key="1">
    <citation type="submission" date="2024-02" db="EMBL/GenBank/DDBJ databases">
        <title>Microbulbifer aestuariivivens NBRC 112533.</title>
        <authorList>
            <person name="Ichikawa N."/>
            <person name="Katano-Makiyama Y."/>
            <person name="Hidaka K."/>
        </authorList>
    </citation>
    <scope>NUCLEOTIDE SEQUENCE [LARGE SCALE GENOMIC DNA]</scope>
    <source>
        <strain evidence="3 4">NBRC 112533</strain>
    </source>
</reference>
<evidence type="ECO:0000259" key="2">
    <source>
        <dbReference type="Pfam" id="PF16220"/>
    </source>
</evidence>
<dbReference type="Pfam" id="PF16220">
    <property type="entry name" value="DUF4880"/>
    <property type="match status" value="1"/>
</dbReference>
<dbReference type="Proteomes" id="UP001408594">
    <property type="component" value="Unassembled WGS sequence"/>
</dbReference>
<gene>
    <name evidence="3" type="ORF">Maes01_02067</name>
</gene>
<dbReference type="InterPro" id="IPR032623">
    <property type="entry name" value="FecR_N"/>
</dbReference>
<feature type="region of interest" description="Disordered" evidence="1">
    <location>
        <begin position="145"/>
        <end position="170"/>
    </location>
</feature>
<accession>A0ABP9WQL7</accession>
<comment type="caution">
    <text evidence="3">The sequence shown here is derived from an EMBL/GenBank/DDBJ whole genome shotgun (WGS) entry which is preliminary data.</text>
</comment>
<dbReference type="RefSeq" id="WP_345551234.1">
    <property type="nucleotide sequence ID" value="NZ_BAABRT010000016.1"/>
</dbReference>